<proteinExistence type="predicted"/>
<evidence type="ECO:0000256" key="3">
    <source>
        <dbReference type="ARBA" id="ARBA00023125"/>
    </source>
</evidence>
<dbReference type="SUPFAM" id="SSF101936">
    <property type="entry name" value="DNA-binding pseudobarrel domain"/>
    <property type="match status" value="1"/>
</dbReference>
<sequence length="185" mass="21215">MRQGQRRQTGATRSFYFFKIVSPAAIANRRLGLPKKFIREFGRNLSDVAVLKVPTGKDWQIKLINENGDIFLQQGWQQFKEQYSISAGHFLVFRYEGNSIFHVLIFNMSGSEIRYVDNSDKTTTHVRRYKKSNTVDSVKTMGASAAAATTLCQRASDSRTGKRQTCSFRWENMVGWVPHEACYVE</sequence>
<reference evidence="7 8" key="1">
    <citation type="submission" date="2024-01" db="EMBL/GenBank/DDBJ databases">
        <title>Genome assemblies of Stephania.</title>
        <authorList>
            <person name="Yang L."/>
        </authorList>
    </citation>
    <scope>NUCLEOTIDE SEQUENCE [LARGE SCALE GENOMIC DNA]</scope>
    <source>
        <strain evidence="7">QJT</strain>
        <tissue evidence="7">Leaf</tissue>
    </source>
</reference>
<dbReference type="PANTHER" id="PTHR31920:SF37">
    <property type="entry name" value="B3 DOMAIN-CONTAINING TRANSCRIPTION FACTOR VRN1"/>
    <property type="match status" value="1"/>
</dbReference>
<keyword evidence="4" id="KW-0804">Transcription</keyword>
<dbReference type="PROSITE" id="PS50863">
    <property type="entry name" value="B3"/>
    <property type="match status" value="1"/>
</dbReference>
<dbReference type="GO" id="GO:0005634">
    <property type="term" value="C:nucleus"/>
    <property type="evidence" value="ECO:0007669"/>
    <property type="project" value="UniProtKB-SubCell"/>
</dbReference>
<evidence type="ECO:0000313" key="7">
    <source>
        <dbReference type="EMBL" id="KAK9109022.1"/>
    </source>
</evidence>
<dbReference type="PANTHER" id="PTHR31920">
    <property type="entry name" value="B3 DOMAIN-CONTAINING"/>
    <property type="match status" value="1"/>
</dbReference>
<keyword evidence="2" id="KW-0805">Transcription regulation</keyword>
<evidence type="ECO:0000256" key="4">
    <source>
        <dbReference type="ARBA" id="ARBA00023163"/>
    </source>
</evidence>
<dbReference type="Proteomes" id="UP001417504">
    <property type="component" value="Unassembled WGS sequence"/>
</dbReference>
<organism evidence="7 8">
    <name type="scientific">Stephania japonica</name>
    <dbReference type="NCBI Taxonomy" id="461633"/>
    <lineage>
        <taxon>Eukaryota</taxon>
        <taxon>Viridiplantae</taxon>
        <taxon>Streptophyta</taxon>
        <taxon>Embryophyta</taxon>
        <taxon>Tracheophyta</taxon>
        <taxon>Spermatophyta</taxon>
        <taxon>Magnoliopsida</taxon>
        <taxon>Ranunculales</taxon>
        <taxon>Menispermaceae</taxon>
        <taxon>Menispermoideae</taxon>
        <taxon>Cissampelideae</taxon>
        <taxon>Stephania</taxon>
    </lineage>
</organism>
<evidence type="ECO:0000313" key="8">
    <source>
        <dbReference type="Proteomes" id="UP001417504"/>
    </source>
</evidence>
<name>A0AAP0I5H2_9MAGN</name>
<gene>
    <name evidence="7" type="ORF">Sjap_017082</name>
</gene>
<evidence type="ECO:0000259" key="6">
    <source>
        <dbReference type="PROSITE" id="PS50863"/>
    </source>
</evidence>
<dbReference type="Pfam" id="PF02362">
    <property type="entry name" value="B3"/>
    <property type="match status" value="1"/>
</dbReference>
<protein>
    <recommendedName>
        <fullName evidence="6">TF-B3 domain-containing protein</fullName>
    </recommendedName>
</protein>
<dbReference type="InterPro" id="IPR050655">
    <property type="entry name" value="Plant_B3_domain"/>
</dbReference>
<dbReference type="CDD" id="cd10017">
    <property type="entry name" value="B3_DNA"/>
    <property type="match status" value="1"/>
</dbReference>
<accession>A0AAP0I5H2</accession>
<dbReference type="Gene3D" id="2.40.330.10">
    <property type="entry name" value="DNA-binding pseudobarrel domain"/>
    <property type="match status" value="1"/>
</dbReference>
<evidence type="ECO:0000256" key="2">
    <source>
        <dbReference type="ARBA" id="ARBA00023015"/>
    </source>
</evidence>
<dbReference type="AlphaFoldDB" id="A0AAP0I5H2"/>
<dbReference type="InterPro" id="IPR015300">
    <property type="entry name" value="DNA-bd_pseudobarrel_sf"/>
</dbReference>
<keyword evidence="3" id="KW-0238">DNA-binding</keyword>
<dbReference type="GO" id="GO:0003677">
    <property type="term" value="F:DNA binding"/>
    <property type="evidence" value="ECO:0007669"/>
    <property type="project" value="UniProtKB-KW"/>
</dbReference>
<dbReference type="EMBL" id="JBBNAE010000007">
    <property type="protein sequence ID" value="KAK9109022.1"/>
    <property type="molecule type" value="Genomic_DNA"/>
</dbReference>
<keyword evidence="5" id="KW-0539">Nucleus</keyword>
<keyword evidence="8" id="KW-1185">Reference proteome</keyword>
<evidence type="ECO:0000256" key="1">
    <source>
        <dbReference type="ARBA" id="ARBA00004123"/>
    </source>
</evidence>
<feature type="domain" description="TF-B3" evidence="6">
    <location>
        <begin position="16"/>
        <end position="109"/>
    </location>
</feature>
<evidence type="ECO:0000256" key="5">
    <source>
        <dbReference type="ARBA" id="ARBA00023242"/>
    </source>
</evidence>
<comment type="caution">
    <text evidence="7">The sequence shown here is derived from an EMBL/GenBank/DDBJ whole genome shotgun (WGS) entry which is preliminary data.</text>
</comment>
<comment type="subcellular location">
    <subcellularLocation>
        <location evidence="1">Nucleus</location>
    </subcellularLocation>
</comment>
<dbReference type="InterPro" id="IPR003340">
    <property type="entry name" value="B3_DNA-bd"/>
</dbReference>
<dbReference type="SMART" id="SM01019">
    <property type="entry name" value="B3"/>
    <property type="match status" value="1"/>
</dbReference>